<organism evidence="1 2">
    <name type="scientific">Cucumis melo var. makuwa</name>
    <name type="common">Oriental melon</name>
    <dbReference type="NCBI Taxonomy" id="1194695"/>
    <lineage>
        <taxon>Eukaryota</taxon>
        <taxon>Viridiplantae</taxon>
        <taxon>Streptophyta</taxon>
        <taxon>Embryophyta</taxon>
        <taxon>Tracheophyta</taxon>
        <taxon>Spermatophyta</taxon>
        <taxon>Magnoliopsida</taxon>
        <taxon>eudicotyledons</taxon>
        <taxon>Gunneridae</taxon>
        <taxon>Pentapetalae</taxon>
        <taxon>rosids</taxon>
        <taxon>fabids</taxon>
        <taxon>Cucurbitales</taxon>
        <taxon>Cucurbitaceae</taxon>
        <taxon>Benincaseae</taxon>
        <taxon>Cucumis</taxon>
    </lineage>
</organism>
<evidence type="ECO:0000313" key="2">
    <source>
        <dbReference type="Proteomes" id="UP000321393"/>
    </source>
</evidence>
<proteinExistence type="predicted"/>
<sequence>MVREEIVLGHKIFNAGLEMDSMKIDVVIKFSKRRADLVSDALINMTPSKYKHVKHRNGKVTLRSGEPNEKEGIEVPVKFFDKIIKFIKELEAPERASEKCGNEEQGCRNQKVDCLEVVEEEFTKEIERMSLLELRLILEEPGLVSTT</sequence>
<dbReference type="Proteomes" id="UP000321393">
    <property type="component" value="Unassembled WGS sequence"/>
</dbReference>
<gene>
    <name evidence="1" type="ORF">E6C27_scaffold43053G00410</name>
</gene>
<dbReference type="AlphaFoldDB" id="A0A5A7SPX0"/>
<accession>A0A5A7SPX0</accession>
<comment type="caution">
    <text evidence="1">The sequence shown here is derived from an EMBL/GenBank/DDBJ whole genome shotgun (WGS) entry which is preliminary data.</text>
</comment>
<protein>
    <submittedName>
        <fullName evidence="1">Stress response protein NST1-like</fullName>
    </submittedName>
</protein>
<dbReference type="EMBL" id="SSTE01021314">
    <property type="protein sequence ID" value="KAA0032578.1"/>
    <property type="molecule type" value="Genomic_DNA"/>
</dbReference>
<name>A0A5A7SPX0_CUCMM</name>
<reference evidence="1 2" key="1">
    <citation type="submission" date="2019-08" db="EMBL/GenBank/DDBJ databases">
        <title>Draft genome sequences of two oriental melons (Cucumis melo L. var makuwa).</title>
        <authorList>
            <person name="Kwon S.-Y."/>
        </authorList>
    </citation>
    <scope>NUCLEOTIDE SEQUENCE [LARGE SCALE GENOMIC DNA]</scope>
    <source>
        <strain evidence="2">cv. SW 3</strain>
        <tissue evidence="1">Leaf</tissue>
    </source>
</reference>
<evidence type="ECO:0000313" key="1">
    <source>
        <dbReference type="EMBL" id="KAA0032578.1"/>
    </source>
</evidence>